<dbReference type="PANTHER" id="PTHR44196:SF1">
    <property type="entry name" value="DEHYDROGENASE_REDUCTASE SDR FAMILY MEMBER 7B"/>
    <property type="match status" value="1"/>
</dbReference>
<reference evidence="4 5" key="1">
    <citation type="submission" date="2018-03" db="EMBL/GenBank/DDBJ databases">
        <title>Whole genome sequencing of Histamine producing bacteria.</title>
        <authorList>
            <person name="Butler K."/>
        </authorList>
    </citation>
    <scope>NUCLEOTIDE SEQUENCE [LARGE SCALE GENOMIC DNA]</scope>
    <source>
        <strain evidence="4 5">DSM 16190</strain>
    </source>
</reference>
<dbReference type="PRINTS" id="PR00081">
    <property type="entry name" value="GDHRDH"/>
</dbReference>
<dbReference type="OrthoDB" id="7301144at2"/>
<comment type="similarity">
    <text evidence="1 3">Belongs to the short-chain dehydrogenases/reductases (SDR) family.</text>
</comment>
<evidence type="ECO:0000256" key="3">
    <source>
        <dbReference type="RuleBase" id="RU000363"/>
    </source>
</evidence>
<name>A0A2T3MZ12_9GAMM</name>
<evidence type="ECO:0000313" key="5">
    <source>
        <dbReference type="Proteomes" id="UP000240904"/>
    </source>
</evidence>
<dbReference type="EMBL" id="PYMC01000006">
    <property type="protein sequence ID" value="PSW05140.1"/>
    <property type="molecule type" value="Genomic_DNA"/>
</dbReference>
<dbReference type="Proteomes" id="UP000240904">
    <property type="component" value="Unassembled WGS sequence"/>
</dbReference>
<organism evidence="4 5">
    <name type="scientific">Photobacterium lipolyticum</name>
    <dbReference type="NCBI Taxonomy" id="266810"/>
    <lineage>
        <taxon>Bacteria</taxon>
        <taxon>Pseudomonadati</taxon>
        <taxon>Pseudomonadota</taxon>
        <taxon>Gammaproteobacteria</taxon>
        <taxon>Vibrionales</taxon>
        <taxon>Vibrionaceae</taxon>
        <taxon>Photobacterium</taxon>
    </lineage>
</organism>
<proteinExistence type="inferred from homology"/>
<dbReference type="CDD" id="cd05233">
    <property type="entry name" value="SDR_c"/>
    <property type="match status" value="1"/>
</dbReference>
<dbReference type="Gene3D" id="3.40.50.720">
    <property type="entry name" value="NAD(P)-binding Rossmann-like Domain"/>
    <property type="match status" value="1"/>
</dbReference>
<sequence>MELKAKHILLTGASGGIGSALALALAEQGANLMLVGRKEAALNDLKTSLPRPSEHQILAVDLLTTEGMSELDQTCKQWRTEGRGIDIVINNAGVNTFAFLSQRDAKSIESEVSLNVITPMLLTQKAIQWIRRPGIVLNIGSTFGAIGYPGYSVYSATKAALHRFSEAMNRELEGTEIKVLFIAPRATQTASNDIRVKDMNQALGNKTDSPEWVAQQVITTLSKEKPVTWLGWPEKIFVRINNLLPRVVSAAIRKQHATITEFVSKHS</sequence>
<dbReference type="NCBIfam" id="NF006565">
    <property type="entry name" value="PRK09072.1"/>
    <property type="match status" value="1"/>
</dbReference>
<dbReference type="GO" id="GO:0016020">
    <property type="term" value="C:membrane"/>
    <property type="evidence" value="ECO:0007669"/>
    <property type="project" value="TreeGrafter"/>
</dbReference>
<dbReference type="InterPro" id="IPR036291">
    <property type="entry name" value="NAD(P)-bd_dom_sf"/>
</dbReference>
<accession>A0A2T3MZ12</accession>
<dbReference type="GO" id="GO:0016491">
    <property type="term" value="F:oxidoreductase activity"/>
    <property type="evidence" value="ECO:0007669"/>
    <property type="project" value="UniProtKB-KW"/>
</dbReference>
<dbReference type="PRINTS" id="PR00080">
    <property type="entry name" value="SDRFAMILY"/>
</dbReference>
<dbReference type="InterPro" id="IPR002347">
    <property type="entry name" value="SDR_fam"/>
</dbReference>
<dbReference type="PANTHER" id="PTHR44196">
    <property type="entry name" value="DEHYDROGENASE/REDUCTASE SDR FAMILY MEMBER 7B"/>
    <property type="match status" value="1"/>
</dbReference>
<evidence type="ECO:0000313" key="4">
    <source>
        <dbReference type="EMBL" id="PSW05140.1"/>
    </source>
</evidence>
<comment type="caution">
    <text evidence="4">The sequence shown here is derived from an EMBL/GenBank/DDBJ whole genome shotgun (WGS) entry which is preliminary data.</text>
</comment>
<dbReference type="RefSeq" id="WP_107283241.1">
    <property type="nucleotide sequence ID" value="NZ_PYMC01000006.1"/>
</dbReference>
<protein>
    <submittedName>
        <fullName evidence="4">Short chain dehydrogenase</fullName>
    </submittedName>
</protein>
<keyword evidence="5" id="KW-1185">Reference proteome</keyword>
<evidence type="ECO:0000256" key="1">
    <source>
        <dbReference type="ARBA" id="ARBA00006484"/>
    </source>
</evidence>
<dbReference type="Pfam" id="PF00106">
    <property type="entry name" value="adh_short"/>
    <property type="match status" value="1"/>
</dbReference>
<evidence type="ECO:0000256" key="2">
    <source>
        <dbReference type="ARBA" id="ARBA00023002"/>
    </source>
</evidence>
<keyword evidence="2" id="KW-0560">Oxidoreductase</keyword>
<gene>
    <name evidence="4" type="ORF">C9I89_10135</name>
</gene>
<dbReference type="SUPFAM" id="SSF51735">
    <property type="entry name" value="NAD(P)-binding Rossmann-fold domains"/>
    <property type="match status" value="1"/>
</dbReference>
<dbReference type="AlphaFoldDB" id="A0A2T3MZ12"/>